<evidence type="ECO:0000256" key="2">
    <source>
        <dbReference type="SAM" id="MobiDB-lite"/>
    </source>
</evidence>
<feature type="region of interest" description="Disordered" evidence="2">
    <location>
        <begin position="187"/>
        <end position="247"/>
    </location>
</feature>
<name>A0A9P6KWE5_9PLEO</name>
<feature type="compositionally biased region" description="Basic residues" evidence="2">
    <location>
        <begin position="225"/>
        <end position="236"/>
    </location>
</feature>
<evidence type="ECO:0000259" key="3">
    <source>
        <dbReference type="PROSITE" id="PS51462"/>
    </source>
</evidence>
<evidence type="ECO:0000313" key="4">
    <source>
        <dbReference type="EMBL" id="KAF9740859.1"/>
    </source>
</evidence>
<dbReference type="Pfam" id="PF00293">
    <property type="entry name" value="NUDIX"/>
    <property type="match status" value="1"/>
</dbReference>
<dbReference type="OrthoDB" id="10259236at2759"/>
<dbReference type="InterPro" id="IPR020084">
    <property type="entry name" value="NUDIX_hydrolase_CS"/>
</dbReference>
<dbReference type="InterPro" id="IPR000086">
    <property type="entry name" value="NUDIX_hydrolase_dom"/>
</dbReference>
<dbReference type="PANTHER" id="PTHR21340:SF0">
    <property type="entry name" value="BIS(5'-NUCLEOSYL)-TETRAPHOSPHATASE [ASYMMETRICAL]"/>
    <property type="match status" value="1"/>
</dbReference>
<dbReference type="Gene3D" id="3.90.79.10">
    <property type="entry name" value="Nucleoside Triphosphate Pyrophosphohydrolase"/>
    <property type="match status" value="1"/>
</dbReference>
<dbReference type="PANTHER" id="PTHR21340">
    <property type="entry name" value="DIADENOSINE 5,5-P1,P4-TETRAPHOSPHATE PYROPHOSPHOHYDROLASE MUTT"/>
    <property type="match status" value="1"/>
</dbReference>
<gene>
    <name evidence="4" type="ORF">PMIN01_00398</name>
</gene>
<dbReference type="GO" id="GO:0004081">
    <property type="term" value="F:bis(5'-nucleosyl)-tetraphosphatase (asymmetrical) activity"/>
    <property type="evidence" value="ECO:0007669"/>
    <property type="project" value="TreeGrafter"/>
</dbReference>
<evidence type="ECO:0000256" key="1">
    <source>
        <dbReference type="ARBA" id="ARBA00022801"/>
    </source>
</evidence>
<dbReference type="PROSITE" id="PS00893">
    <property type="entry name" value="NUDIX_BOX"/>
    <property type="match status" value="1"/>
</dbReference>
<feature type="compositionally biased region" description="Polar residues" evidence="2">
    <location>
        <begin position="190"/>
        <end position="211"/>
    </location>
</feature>
<protein>
    <submittedName>
        <fullName evidence="4">NUDIX domain-containing protein</fullName>
    </submittedName>
</protein>
<feature type="compositionally biased region" description="Polar residues" evidence="2">
    <location>
        <begin position="238"/>
        <end position="247"/>
    </location>
</feature>
<dbReference type="AlphaFoldDB" id="A0A9P6KWE5"/>
<dbReference type="EMBL" id="WJXW01000001">
    <property type="protein sequence ID" value="KAF9740859.1"/>
    <property type="molecule type" value="Genomic_DNA"/>
</dbReference>
<dbReference type="GO" id="GO:0006754">
    <property type="term" value="P:ATP biosynthetic process"/>
    <property type="evidence" value="ECO:0007669"/>
    <property type="project" value="TreeGrafter"/>
</dbReference>
<dbReference type="SUPFAM" id="SSF55811">
    <property type="entry name" value="Nudix"/>
    <property type="match status" value="1"/>
</dbReference>
<dbReference type="GO" id="GO:0006167">
    <property type="term" value="P:AMP biosynthetic process"/>
    <property type="evidence" value="ECO:0007669"/>
    <property type="project" value="TreeGrafter"/>
</dbReference>
<keyword evidence="5" id="KW-1185">Reference proteome</keyword>
<sequence>MAASTLQTKTISSEKFVESCGAILFDLANLSDIKVCLIQHKDTAEWHFAKGRRNQGESRKDAATREVMEETGFRCRLLPLTMPTRATPADAHPDVPDKVHVYENLVEPFMCQIRTLKAGKGTKIIFWFIATLEEDAGRGRLPGEDTWLPTFKSWHSALNALTFQNDREVLQKALSLLQMTYPTLDFPTKGTDQSNALPGSPTSLDPNANQSKKAARRAAKDVKAVKRQRMREKQKQKSSAADVNSQH</sequence>
<keyword evidence="1" id="KW-0378">Hydrolase</keyword>
<dbReference type="Proteomes" id="UP000756921">
    <property type="component" value="Unassembled WGS sequence"/>
</dbReference>
<feature type="domain" description="Nudix hydrolase" evidence="3">
    <location>
        <begin position="15"/>
        <end position="162"/>
    </location>
</feature>
<proteinExistence type="predicted"/>
<organism evidence="4 5">
    <name type="scientific">Paraphaeosphaeria minitans</name>
    <dbReference type="NCBI Taxonomy" id="565426"/>
    <lineage>
        <taxon>Eukaryota</taxon>
        <taxon>Fungi</taxon>
        <taxon>Dikarya</taxon>
        <taxon>Ascomycota</taxon>
        <taxon>Pezizomycotina</taxon>
        <taxon>Dothideomycetes</taxon>
        <taxon>Pleosporomycetidae</taxon>
        <taxon>Pleosporales</taxon>
        <taxon>Massarineae</taxon>
        <taxon>Didymosphaeriaceae</taxon>
        <taxon>Paraphaeosphaeria</taxon>
    </lineage>
</organism>
<reference evidence="4" key="1">
    <citation type="journal article" date="2020" name="Mol. Plant Microbe Interact.">
        <title>Genome Sequence of the Biocontrol Agent Coniothyrium minitans strain Conio (IMI 134523).</title>
        <authorList>
            <person name="Patel D."/>
            <person name="Shittu T.A."/>
            <person name="Baroncelli R."/>
            <person name="Muthumeenakshi S."/>
            <person name="Osborne T.H."/>
            <person name="Janganan T.K."/>
            <person name="Sreenivasaprasad S."/>
        </authorList>
    </citation>
    <scope>NUCLEOTIDE SEQUENCE</scope>
    <source>
        <strain evidence="4">Conio</strain>
    </source>
</reference>
<accession>A0A9P6KWE5</accession>
<evidence type="ECO:0000313" key="5">
    <source>
        <dbReference type="Proteomes" id="UP000756921"/>
    </source>
</evidence>
<comment type="caution">
    <text evidence="4">The sequence shown here is derived from an EMBL/GenBank/DDBJ whole genome shotgun (WGS) entry which is preliminary data.</text>
</comment>
<dbReference type="PROSITE" id="PS51462">
    <property type="entry name" value="NUDIX"/>
    <property type="match status" value="1"/>
</dbReference>
<dbReference type="InterPro" id="IPR051325">
    <property type="entry name" value="Nudix_hydrolase_domain"/>
</dbReference>
<dbReference type="InterPro" id="IPR015797">
    <property type="entry name" value="NUDIX_hydrolase-like_dom_sf"/>
</dbReference>